<dbReference type="GO" id="GO:0005829">
    <property type="term" value="C:cytosol"/>
    <property type="evidence" value="ECO:0007669"/>
    <property type="project" value="TreeGrafter"/>
</dbReference>
<evidence type="ECO:0000256" key="1">
    <source>
        <dbReference type="ARBA" id="ARBA00010630"/>
    </source>
</evidence>
<organism evidence="13 14">
    <name type="scientific">Gracilariopsis chorda</name>
    <dbReference type="NCBI Taxonomy" id="448386"/>
    <lineage>
        <taxon>Eukaryota</taxon>
        <taxon>Rhodophyta</taxon>
        <taxon>Florideophyceae</taxon>
        <taxon>Rhodymeniophycidae</taxon>
        <taxon>Gracilariales</taxon>
        <taxon>Gracilariaceae</taxon>
        <taxon>Gracilariopsis</taxon>
    </lineage>
</organism>
<evidence type="ECO:0000256" key="8">
    <source>
        <dbReference type="ARBA" id="ARBA00022840"/>
    </source>
</evidence>
<dbReference type="SUPFAM" id="SSF56112">
    <property type="entry name" value="Protein kinase-like (PK-like)"/>
    <property type="match status" value="1"/>
</dbReference>
<reference evidence="13 14" key="1">
    <citation type="journal article" date="2018" name="Mol. Biol. Evol.">
        <title>Analysis of the draft genome of the red seaweed Gracilariopsis chorda provides insights into genome size evolution in Rhodophyta.</title>
        <authorList>
            <person name="Lee J."/>
            <person name="Yang E.C."/>
            <person name="Graf L."/>
            <person name="Yang J.H."/>
            <person name="Qiu H."/>
            <person name="Zel Zion U."/>
            <person name="Chan C.X."/>
            <person name="Stephens T.G."/>
            <person name="Weber A.P.M."/>
            <person name="Boo G.H."/>
            <person name="Boo S.M."/>
            <person name="Kim K.M."/>
            <person name="Shin Y."/>
            <person name="Jung M."/>
            <person name="Lee S.J."/>
            <person name="Yim H.S."/>
            <person name="Lee J.H."/>
            <person name="Bhattacharya D."/>
            <person name="Yoon H.S."/>
        </authorList>
    </citation>
    <scope>NUCLEOTIDE SEQUENCE [LARGE SCALE GENOMIC DNA]</scope>
    <source>
        <strain evidence="13 14">SKKU-2015</strain>
        <tissue evidence="13">Whole body</tissue>
    </source>
</reference>
<keyword evidence="8" id="KW-0067">ATP-binding</keyword>
<evidence type="ECO:0000313" key="13">
    <source>
        <dbReference type="EMBL" id="PXF44100.1"/>
    </source>
</evidence>
<protein>
    <recommendedName>
        <fullName evidence="2">non-specific serine/threonine protein kinase</fullName>
        <ecNumber evidence="2">2.7.11.1</ecNumber>
    </recommendedName>
</protein>
<dbReference type="STRING" id="448386.A0A2V3ISL9"/>
<dbReference type="PANTHER" id="PTHR12209:SF0">
    <property type="entry name" value="EKC_KEOPS COMPLEX SUBUNIT TP53RK"/>
    <property type="match status" value="1"/>
</dbReference>
<feature type="region of interest" description="Disordered" evidence="11">
    <location>
        <begin position="1"/>
        <end position="53"/>
    </location>
</feature>
<feature type="compositionally biased region" description="Low complexity" evidence="11">
    <location>
        <begin position="7"/>
        <end position="17"/>
    </location>
</feature>
<dbReference type="GO" id="GO:0000408">
    <property type="term" value="C:EKC/KEOPS complex"/>
    <property type="evidence" value="ECO:0007669"/>
    <property type="project" value="UniProtKB-ARBA"/>
</dbReference>
<dbReference type="NCBIfam" id="NF011463">
    <property type="entry name" value="PRK14879.1-4"/>
    <property type="match status" value="1"/>
</dbReference>
<evidence type="ECO:0000256" key="9">
    <source>
        <dbReference type="ARBA" id="ARBA00047899"/>
    </source>
</evidence>
<evidence type="ECO:0000256" key="10">
    <source>
        <dbReference type="ARBA" id="ARBA00048679"/>
    </source>
</evidence>
<dbReference type="Gene3D" id="1.10.510.10">
    <property type="entry name" value="Transferase(Phosphotransferase) domain 1"/>
    <property type="match status" value="1"/>
</dbReference>
<name>A0A2V3ISL9_9FLOR</name>
<dbReference type="OrthoDB" id="3399at2759"/>
<dbReference type="GO" id="GO:0008033">
    <property type="term" value="P:tRNA processing"/>
    <property type="evidence" value="ECO:0007669"/>
    <property type="project" value="UniProtKB-KW"/>
</dbReference>
<dbReference type="InterPro" id="IPR022495">
    <property type="entry name" value="Bud32"/>
</dbReference>
<dbReference type="GO" id="GO:0004674">
    <property type="term" value="F:protein serine/threonine kinase activity"/>
    <property type="evidence" value="ECO:0007669"/>
    <property type="project" value="UniProtKB-KW"/>
</dbReference>
<evidence type="ECO:0000256" key="4">
    <source>
        <dbReference type="ARBA" id="ARBA00022679"/>
    </source>
</evidence>
<dbReference type="PANTHER" id="PTHR12209">
    <property type="entry name" value="NON-SPECIFIC SERINE/THREONINE PROTEIN KINASE"/>
    <property type="match status" value="1"/>
</dbReference>
<feature type="compositionally biased region" description="Basic and acidic residues" evidence="11">
    <location>
        <begin position="37"/>
        <end position="53"/>
    </location>
</feature>
<dbReference type="SMART" id="SM00220">
    <property type="entry name" value="S_TKc"/>
    <property type="match status" value="1"/>
</dbReference>
<comment type="caution">
    <text evidence="13">The sequence shown here is derived from an EMBL/GenBank/DDBJ whole genome shotgun (WGS) entry which is preliminary data.</text>
</comment>
<dbReference type="InterPro" id="IPR011009">
    <property type="entry name" value="Kinase-like_dom_sf"/>
</dbReference>
<comment type="catalytic activity">
    <reaction evidence="9">
        <text>L-threonyl-[protein] + ATP = O-phospho-L-threonyl-[protein] + ADP + H(+)</text>
        <dbReference type="Rhea" id="RHEA:46608"/>
        <dbReference type="Rhea" id="RHEA-COMP:11060"/>
        <dbReference type="Rhea" id="RHEA-COMP:11605"/>
        <dbReference type="ChEBI" id="CHEBI:15378"/>
        <dbReference type="ChEBI" id="CHEBI:30013"/>
        <dbReference type="ChEBI" id="CHEBI:30616"/>
        <dbReference type="ChEBI" id="CHEBI:61977"/>
        <dbReference type="ChEBI" id="CHEBI:456216"/>
        <dbReference type="EC" id="2.7.11.1"/>
    </reaction>
</comment>
<comment type="similarity">
    <text evidence="1">Belongs to the protein kinase superfamily. BUD32 family.</text>
</comment>
<dbReference type="EMBL" id="NBIV01000102">
    <property type="protein sequence ID" value="PXF44100.1"/>
    <property type="molecule type" value="Genomic_DNA"/>
</dbReference>
<dbReference type="InterPro" id="IPR008266">
    <property type="entry name" value="Tyr_kinase_AS"/>
</dbReference>
<dbReference type="InterPro" id="IPR018934">
    <property type="entry name" value="RIO_dom"/>
</dbReference>
<dbReference type="NCBIfam" id="TIGR03724">
    <property type="entry name" value="arch_bud32"/>
    <property type="match status" value="1"/>
</dbReference>
<sequence length="256" mass="28583">MEEITVSDSAAADTASSLPRKRPADEKRDQQLPSKKPHMDNEPRPTEVKEREISRGAEAVVSVINFLGRKAIQKQRLPKRYRHPELDAKLTSRRLQQEARVLLRLRKEGIRVPAVYSVNVKSGLLIMECVPGLTLKELLQENQQGGDEVMRKAGRAVAKMHKCDIVHGDLTTGNILVHDGKVCIIDFGLSGGNGTEEDLAVDLYVLERAVVSAHSEKAQPLNEAFLVAYAEELRRPAVLKRLEEVRARGRKRDMSG</sequence>
<accession>A0A2V3ISL9</accession>
<dbReference type="EC" id="2.7.11.1" evidence="2"/>
<dbReference type="Proteomes" id="UP000247409">
    <property type="component" value="Unassembled WGS sequence"/>
</dbReference>
<keyword evidence="14" id="KW-1185">Reference proteome</keyword>
<keyword evidence="7 13" id="KW-0418">Kinase</keyword>
<proteinExistence type="inferred from homology"/>
<evidence type="ECO:0000256" key="7">
    <source>
        <dbReference type="ARBA" id="ARBA00022777"/>
    </source>
</evidence>
<dbReference type="GO" id="GO:0005524">
    <property type="term" value="F:ATP binding"/>
    <property type="evidence" value="ECO:0007669"/>
    <property type="project" value="UniProtKB-KW"/>
</dbReference>
<comment type="catalytic activity">
    <reaction evidence="10">
        <text>L-seryl-[protein] + ATP = O-phospho-L-seryl-[protein] + ADP + H(+)</text>
        <dbReference type="Rhea" id="RHEA:17989"/>
        <dbReference type="Rhea" id="RHEA-COMP:9863"/>
        <dbReference type="Rhea" id="RHEA-COMP:11604"/>
        <dbReference type="ChEBI" id="CHEBI:15378"/>
        <dbReference type="ChEBI" id="CHEBI:29999"/>
        <dbReference type="ChEBI" id="CHEBI:30616"/>
        <dbReference type="ChEBI" id="CHEBI:83421"/>
        <dbReference type="ChEBI" id="CHEBI:456216"/>
        <dbReference type="EC" id="2.7.11.1"/>
    </reaction>
</comment>
<keyword evidence="6" id="KW-0547">Nucleotide-binding</keyword>
<dbReference type="PROSITE" id="PS50011">
    <property type="entry name" value="PROTEIN_KINASE_DOM"/>
    <property type="match status" value="1"/>
</dbReference>
<keyword evidence="5" id="KW-0819">tRNA processing</keyword>
<evidence type="ECO:0000313" key="14">
    <source>
        <dbReference type="Proteomes" id="UP000247409"/>
    </source>
</evidence>
<evidence type="ECO:0000256" key="3">
    <source>
        <dbReference type="ARBA" id="ARBA00022527"/>
    </source>
</evidence>
<dbReference type="InterPro" id="IPR000719">
    <property type="entry name" value="Prot_kinase_dom"/>
</dbReference>
<keyword evidence="3" id="KW-0723">Serine/threonine-protein kinase</keyword>
<dbReference type="AlphaFoldDB" id="A0A2V3ISL9"/>
<evidence type="ECO:0000259" key="12">
    <source>
        <dbReference type="PROSITE" id="PS50011"/>
    </source>
</evidence>
<evidence type="ECO:0000256" key="6">
    <source>
        <dbReference type="ARBA" id="ARBA00022741"/>
    </source>
</evidence>
<dbReference type="FunFam" id="3.30.200.20:FF:000201">
    <property type="entry name" value="TP53-regulating kinase isoform X1"/>
    <property type="match status" value="1"/>
</dbReference>
<evidence type="ECO:0000256" key="11">
    <source>
        <dbReference type="SAM" id="MobiDB-lite"/>
    </source>
</evidence>
<dbReference type="PROSITE" id="PS00109">
    <property type="entry name" value="PROTEIN_KINASE_TYR"/>
    <property type="match status" value="1"/>
</dbReference>
<feature type="domain" description="Protein kinase" evidence="12">
    <location>
        <begin position="47"/>
        <end position="256"/>
    </location>
</feature>
<evidence type="ECO:0000256" key="2">
    <source>
        <dbReference type="ARBA" id="ARBA00012513"/>
    </source>
</evidence>
<evidence type="ECO:0000256" key="5">
    <source>
        <dbReference type="ARBA" id="ARBA00022694"/>
    </source>
</evidence>
<dbReference type="Pfam" id="PF01163">
    <property type="entry name" value="RIO1"/>
    <property type="match status" value="1"/>
</dbReference>
<dbReference type="Gene3D" id="3.30.200.20">
    <property type="entry name" value="Phosphorylase Kinase, domain 1"/>
    <property type="match status" value="1"/>
</dbReference>
<keyword evidence="4" id="KW-0808">Transferase</keyword>
<gene>
    <name evidence="13" type="ORF">BWQ96_06181</name>
</gene>